<keyword evidence="1" id="KW-0378">Hydrolase</keyword>
<dbReference type="Pfam" id="PF00756">
    <property type="entry name" value="Esterase"/>
    <property type="match status" value="1"/>
</dbReference>
<keyword evidence="2" id="KW-1185">Reference proteome</keyword>
<dbReference type="Gene3D" id="2.60.40.10">
    <property type="entry name" value="Immunoglobulins"/>
    <property type="match status" value="1"/>
</dbReference>
<dbReference type="Gene3D" id="3.40.50.1820">
    <property type="entry name" value="alpha/beta hydrolase"/>
    <property type="match status" value="1"/>
</dbReference>
<reference evidence="2" key="1">
    <citation type="submission" date="2016-11" db="EMBL/GenBank/DDBJ databases">
        <authorList>
            <person name="Varghese N."/>
            <person name="Submissions S."/>
        </authorList>
    </citation>
    <scope>NUCLEOTIDE SEQUENCE [LARGE SCALE GENOMIC DNA]</scope>
    <source>
        <strain evidence="2">DSM 27623</strain>
    </source>
</reference>
<dbReference type="SUPFAM" id="SSF53474">
    <property type="entry name" value="alpha/beta-Hydrolases"/>
    <property type="match status" value="1"/>
</dbReference>
<dbReference type="GO" id="GO:0016787">
    <property type="term" value="F:hydrolase activity"/>
    <property type="evidence" value="ECO:0007669"/>
    <property type="project" value="UniProtKB-KW"/>
</dbReference>
<dbReference type="PANTHER" id="PTHR48098:SF6">
    <property type="entry name" value="FERRI-BACILLIBACTIN ESTERASE BESA"/>
    <property type="match status" value="1"/>
</dbReference>
<gene>
    <name evidence="1" type="ORF">SAMN05444409_0861</name>
</gene>
<accession>A0A1N6EUM0</accession>
<dbReference type="PANTHER" id="PTHR48098">
    <property type="entry name" value="ENTEROCHELIN ESTERASE-RELATED"/>
    <property type="match status" value="1"/>
</dbReference>
<dbReference type="InterPro" id="IPR050583">
    <property type="entry name" value="Mycobacterial_A85_antigen"/>
</dbReference>
<dbReference type="EMBL" id="FSRK01000001">
    <property type="protein sequence ID" value="SIN86641.1"/>
    <property type="molecule type" value="Genomic_DNA"/>
</dbReference>
<sequence>MWIKCFKFFLFRKSLFLFSVLMTVVLDAQITFKIVELPRNTNQNPKLFLASNLNNWNPNDSQFEFKKDSEGSLILTIPTPSQKVEYKITQGNWETAEDSPNRTLEVSNSSKTVELKIQNWTQPKEKKHTAASNVKILSENFKIPQLNTTRKIWIYLPPDYEKSNKKYPVIYMHDGQNLFDEFTSFSGEWSVDETLNEIFSETGESAIVIGIDNGGETRLAEYSPWNNEKYKTKGEGNLYLEFLTKNLKPYIDKTYRTQKQASKTLVMGSSMGGLISLYASVKYPTVFGKAGIFSPAFWFVSKDLKAYLNKNKSNLKNSKFYFVAGKNEDETMAPEIETVNESLLKKSVPEKNIVVKIDEDGTHSENYWKRELKQALIWLLK</sequence>
<organism evidence="1 2">
    <name type="scientific">Epilithonimonas zeae</name>
    <dbReference type="NCBI Taxonomy" id="1416779"/>
    <lineage>
        <taxon>Bacteria</taxon>
        <taxon>Pseudomonadati</taxon>
        <taxon>Bacteroidota</taxon>
        <taxon>Flavobacteriia</taxon>
        <taxon>Flavobacteriales</taxon>
        <taxon>Weeksellaceae</taxon>
        <taxon>Chryseobacterium group</taxon>
        <taxon>Epilithonimonas</taxon>
    </lineage>
</organism>
<dbReference type="RefSeq" id="WP_074233634.1">
    <property type="nucleotide sequence ID" value="NZ_JBHUKZ010000001.1"/>
</dbReference>
<dbReference type="InterPro" id="IPR029058">
    <property type="entry name" value="AB_hydrolase_fold"/>
</dbReference>
<dbReference type="STRING" id="1416779.SAMN05444409_0861"/>
<protein>
    <submittedName>
        <fullName evidence="1">Predicted hydrolase of the alpha/beta superfamily</fullName>
    </submittedName>
</protein>
<evidence type="ECO:0000313" key="2">
    <source>
        <dbReference type="Proteomes" id="UP000185207"/>
    </source>
</evidence>
<evidence type="ECO:0000313" key="1">
    <source>
        <dbReference type="EMBL" id="SIN86641.1"/>
    </source>
</evidence>
<proteinExistence type="predicted"/>
<dbReference type="Proteomes" id="UP000185207">
    <property type="component" value="Unassembled WGS sequence"/>
</dbReference>
<dbReference type="InterPro" id="IPR013783">
    <property type="entry name" value="Ig-like_fold"/>
</dbReference>
<name>A0A1N6EUM0_9FLAO</name>
<dbReference type="AlphaFoldDB" id="A0A1N6EUM0"/>
<dbReference type="OrthoDB" id="9803578at2"/>
<dbReference type="InterPro" id="IPR000801">
    <property type="entry name" value="Esterase-like"/>
</dbReference>